<evidence type="ECO:0000313" key="1">
    <source>
        <dbReference type="EMBL" id="QHU34126.1"/>
    </source>
</evidence>
<organism evidence="1">
    <name type="scientific">viral metagenome</name>
    <dbReference type="NCBI Taxonomy" id="1070528"/>
    <lineage>
        <taxon>unclassified sequences</taxon>
        <taxon>metagenomes</taxon>
        <taxon>organismal metagenomes</taxon>
    </lineage>
</organism>
<name>A0A6C0LTD6_9ZZZZ</name>
<sequence>MPDVSNVSDVQLQVMIFLYNALEQGWNVKKTNDCYIFNKKHENKKEFFSDAYLKRFLKDNLATSS</sequence>
<dbReference type="EMBL" id="MN740567">
    <property type="protein sequence ID" value="QHU34126.1"/>
    <property type="molecule type" value="Genomic_DNA"/>
</dbReference>
<accession>A0A6C0LTD6</accession>
<proteinExistence type="predicted"/>
<reference evidence="1" key="1">
    <citation type="journal article" date="2020" name="Nature">
        <title>Giant virus diversity and host interactions through global metagenomics.</title>
        <authorList>
            <person name="Schulz F."/>
            <person name="Roux S."/>
            <person name="Paez-Espino D."/>
            <person name="Jungbluth S."/>
            <person name="Walsh D.A."/>
            <person name="Denef V.J."/>
            <person name="McMahon K.D."/>
            <person name="Konstantinidis K.T."/>
            <person name="Eloe-Fadrosh E.A."/>
            <person name="Kyrpides N.C."/>
            <person name="Woyke T."/>
        </authorList>
    </citation>
    <scope>NUCLEOTIDE SEQUENCE</scope>
    <source>
        <strain evidence="1">GVMAG-S-1016713-123</strain>
    </source>
</reference>
<dbReference type="AlphaFoldDB" id="A0A6C0LTD6"/>
<protein>
    <submittedName>
        <fullName evidence="1">Uncharacterized protein</fullName>
    </submittedName>
</protein>